<evidence type="ECO:0000256" key="2">
    <source>
        <dbReference type="ARBA" id="ARBA00023125"/>
    </source>
</evidence>
<reference evidence="6" key="1">
    <citation type="submission" date="2021-01" db="EMBL/GenBank/DDBJ databases">
        <title>Whole genome shotgun sequence of Actinoplanes tereljensis NBRC 105297.</title>
        <authorList>
            <person name="Komaki H."/>
            <person name="Tamura T."/>
        </authorList>
    </citation>
    <scope>NUCLEOTIDE SEQUENCE</scope>
    <source>
        <strain evidence="6">NBRC 105297</strain>
    </source>
</reference>
<dbReference type="RefSeq" id="WP_203805376.1">
    <property type="nucleotide sequence ID" value="NZ_BOMY01000020.1"/>
</dbReference>
<dbReference type="GO" id="GO:0000976">
    <property type="term" value="F:transcription cis-regulatory region binding"/>
    <property type="evidence" value="ECO:0007669"/>
    <property type="project" value="TreeGrafter"/>
</dbReference>
<dbReference type="SUPFAM" id="SSF46689">
    <property type="entry name" value="Homeodomain-like"/>
    <property type="match status" value="1"/>
</dbReference>
<dbReference type="PANTHER" id="PTHR30055">
    <property type="entry name" value="HTH-TYPE TRANSCRIPTIONAL REGULATOR RUTR"/>
    <property type="match status" value="1"/>
</dbReference>
<keyword evidence="7" id="KW-1185">Reference proteome</keyword>
<keyword evidence="1" id="KW-0805">Transcription regulation</keyword>
<dbReference type="SUPFAM" id="SSF48498">
    <property type="entry name" value="Tetracyclin repressor-like, C-terminal domain"/>
    <property type="match status" value="1"/>
</dbReference>
<dbReference type="InterPro" id="IPR001647">
    <property type="entry name" value="HTH_TetR"/>
</dbReference>
<evidence type="ECO:0000256" key="4">
    <source>
        <dbReference type="PROSITE-ProRule" id="PRU00335"/>
    </source>
</evidence>
<keyword evidence="3" id="KW-0804">Transcription</keyword>
<protein>
    <submittedName>
        <fullName evidence="6">TetR family transcriptional regulator</fullName>
    </submittedName>
</protein>
<evidence type="ECO:0000256" key="1">
    <source>
        <dbReference type="ARBA" id="ARBA00023015"/>
    </source>
</evidence>
<dbReference type="AlphaFoldDB" id="A0A919NM17"/>
<gene>
    <name evidence="6" type="ORF">Ate02nite_28120</name>
</gene>
<evidence type="ECO:0000259" key="5">
    <source>
        <dbReference type="PROSITE" id="PS50977"/>
    </source>
</evidence>
<dbReference type="PRINTS" id="PR00455">
    <property type="entry name" value="HTHTETR"/>
</dbReference>
<dbReference type="Gene3D" id="1.10.357.10">
    <property type="entry name" value="Tetracycline Repressor, domain 2"/>
    <property type="match status" value="1"/>
</dbReference>
<sequence length="188" mass="19801">MPDTRSLRSDARRNYELIVAAAVAEVARSGADASLEKIARDAGVGSATLHRHFPSRQALLEAVFHDRVEGLCAQARELATAAEPARALADWLRALAVHGATARGLAASLLASAREPAPPSSSTCEFMLRDAGGALLRRAQEAGTVRPEVTMDDLLTMVNAVSLATEDGPHAERLVTLAIDGIHPAPAR</sequence>
<dbReference type="GO" id="GO:0003700">
    <property type="term" value="F:DNA-binding transcription factor activity"/>
    <property type="evidence" value="ECO:0007669"/>
    <property type="project" value="TreeGrafter"/>
</dbReference>
<dbReference type="Proteomes" id="UP000623608">
    <property type="component" value="Unassembled WGS sequence"/>
</dbReference>
<dbReference type="InterPro" id="IPR050109">
    <property type="entry name" value="HTH-type_TetR-like_transc_reg"/>
</dbReference>
<evidence type="ECO:0000256" key="3">
    <source>
        <dbReference type="ARBA" id="ARBA00023163"/>
    </source>
</evidence>
<evidence type="ECO:0000313" key="6">
    <source>
        <dbReference type="EMBL" id="GIF20082.1"/>
    </source>
</evidence>
<dbReference type="InterPro" id="IPR049445">
    <property type="entry name" value="TetR_SbtR-like_C"/>
</dbReference>
<keyword evidence="2 4" id="KW-0238">DNA-binding</keyword>
<dbReference type="EMBL" id="BOMY01000020">
    <property type="protein sequence ID" value="GIF20082.1"/>
    <property type="molecule type" value="Genomic_DNA"/>
</dbReference>
<evidence type="ECO:0000313" key="7">
    <source>
        <dbReference type="Proteomes" id="UP000623608"/>
    </source>
</evidence>
<organism evidence="6 7">
    <name type="scientific">Paractinoplanes tereljensis</name>
    <dbReference type="NCBI Taxonomy" id="571912"/>
    <lineage>
        <taxon>Bacteria</taxon>
        <taxon>Bacillati</taxon>
        <taxon>Actinomycetota</taxon>
        <taxon>Actinomycetes</taxon>
        <taxon>Micromonosporales</taxon>
        <taxon>Micromonosporaceae</taxon>
        <taxon>Paractinoplanes</taxon>
    </lineage>
</organism>
<dbReference type="PROSITE" id="PS50977">
    <property type="entry name" value="HTH_TETR_2"/>
    <property type="match status" value="1"/>
</dbReference>
<dbReference type="InterPro" id="IPR009057">
    <property type="entry name" value="Homeodomain-like_sf"/>
</dbReference>
<dbReference type="Pfam" id="PF21597">
    <property type="entry name" value="TetR_C_43"/>
    <property type="match status" value="1"/>
</dbReference>
<name>A0A919NM17_9ACTN</name>
<accession>A0A919NM17</accession>
<feature type="DNA-binding region" description="H-T-H motif" evidence="4">
    <location>
        <begin position="34"/>
        <end position="53"/>
    </location>
</feature>
<dbReference type="Pfam" id="PF00440">
    <property type="entry name" value="TetR_N"/>
    <property type="match status" value="1"/>
</dbReference>
<proteinExistence type="predicted"/>
<dbReference type="PANTHER" id="PTHR30055:SF234">
    <property type="entry name" value="HTH-TYPE TRANSCRIPTIONAL REGULATOR BETI"/>
    <property type="match status" value="1"/>
</dbReference>
<dbReference type="InterPro" id="IPR036271">
    <property type="entry name" value="Tet_transcr_reg_TetR-rel_C_sf"/>
</dbReference>
<feature type="domain" description="HTH tetR-type" evidence="5">
    <location>
        <begin position="12"/>
        <end position="71"/>
    </location>
</feature>
<comment type="caution">
    <text evidence="6">The sequence shown here is derived from an EMBL/GenBank/DDBJ whole genome shotgun (WGS) entry which is preliminary data.</text>
</comment>